<dbReference type="PANTHER" id="PTHR34699:SF2">
    <property type="entry name" value="NON-CANONICAL PURINE NTP PHOSPHATASE_PRRC1 DOMAIN-CONTAINING PROTEIN"/>
    <property type="match status" value="1"/>
</dbReference>
<comment type="cofactor">
    <cofactor evidence="1">
        <name>Mn(2+)</name>
        <dbReference type="ChEBI" id="CHEBI:29035"/>
    </cofactor>
</comment>
<proteinExistence type="inferred from homology"/>
<dbReference type="Proteomes" id="UP000050514">
    <property type="component" value="Unassembled WGS sequence"/>
</dbReference>
<dbReference type="EC" id="3.6.1.73" evidence="11"/>
<feature type="binding site" evidence="11">
    <location>
        <position position="76"/>
    </location>
    <ligand>
        <name>Mg(2+)</name>
        <dbReference type="ChEBI" id="CHEBI:18420"/>
    </ligand>
</feature>
<evidence type="ECO:0000256" key="5">
    <source>
        <dbReference type="ARBA" id="ARBA00022842"/>
    </source>
</evidence>
<dbReference type="InterPro" id="IPR002786">
    <property type="entry name" value="Non_canon_purine_NTPase"/>
</dbReference>
<keyword evidence="3 11" id="KW-0547">Nucleotide-binding</keyword>
<dbReference type="InterPro" id="IPR050299">
    <property type="entry name" value="YjjX_NTPase"/>
</dbReference>
<dbReference type="EMBL" id="LGHJ01000002">
    <property type="protein sequence ID" value="KPL78928.1"/>
    <property type="molecule type" value="Genomic_DNA"/>
</dbReference>
<evidence type="ECO:0000256" key="6">
    <source>
        <dbReference type="ARBA" id="ARBA00023080"/>
    </source>
</evidence>
<comment type="similarity">
    <text evidence="10 11">Belongs to the YjjX NTPase family.</text>
</comment>
<dbReference type="RefSeq" id="WP_061912981.1">
    <property type="nucleotide sequence ID" value="NZ_DF967971.1"/>
</dbReference>
<sequence length="190" mass="20501">MNGLESGLPLRVIVASHNPVKMEAVRSGFQRMFPPSEIEVQAVNVPSGVSPQPMSDAETLQGALNRARSAKQAVPQADFWAGIEGGIEQYKGTLSAFAWVVILSADRCGKARSATFDLPPALAEMIRQGVELGEADDRLFGRQNSKQQNGAVGLLTGDVIDRARYYEQAVVLALIPFKNPHLYPPGGEWG</sequence>
<protein>
    <recommendedName>
        <fullName evidence="11">Probable inosine/xanthosine triphosphatase</fullName>
        <shortName evidence="11">ITPase/XTPase</shortName>
        <ecNumber evidence="11">3.6.1.73</ecNumber>
    </recommendedName>
    <alternativeName>
        <fullName evidence="11">Non-canonical purine NTP phosphatase</fullName>
    </alternativeName>
    <alternativeName>
        <fullName evidence="11">Non-standard purine NTP phosphatase</fullName>
    </alternativeName>
    <alternativeName>
        <fullName evidence="11">Nucleoside-triphosphate phosphatase</fullName>
        <shortName evidence="11">NTPase</shortName>
    </alternativeName>
</protein>
<dbReference type="Pfam" id="PF01931">
    <property type="entry name" value="NTPase_I-T"/>
    <property type="match status" value="1"/>
</dbReference>
<comment type="cofactor">
    <cofactor evidence="11">
        <name>Mg(2+)</name>
        <dbReference type="ChEBI" id="CHEBI:18420"/>
    </cofactor>
    <cofactor evidence="11">
        <name>Mn(2+)</name>
        <dbReference type="ChEBI" id="CHEBI:29035"/>
    </cofactor>
    <text evidence="11">Binds 1 divalent metal cation per subunit; can use either Mg(2+) or Mn(2+).</text>
</comment>
<dbReference type="InterPro" id="IPR029001">
    <property type="entry name" value="ITPase-like_fam"/>
</dbReference>
<keyword evidence="2 11" id="KW-0479">Metal-binding</keyword>
<dbReference type="InterPro" id="IPR026533">
    <property type="entry name" value="NTPase/PRRC1"/>
</dbReference>
<dbReference type="SUPFAM" id="SSF52972">
    <property type="entry name" value="ITPase-like"/>
    <property type="match status" value="1"/>
</dbReference>
<dbReference type="GO" id="GO:0006772">
    <property type="term" value="P:thiamine metabolic process"/>
    <property type="evidence" value="ECO:0007669"/>
    <property type="project" value="TreeGrafter"/>
</dbReference>
<comment type="catalytic activity">
    <reaction evidence="9 11">
        <text>XTP + H2O = XDP + phosphate + H(+)</text>
        <dbReference type="Rhea" id="RHEA:28406"/>
        <dbReference type="ChEBI" id="CHEBI:15377"/>
        <dbReference type="ChEBI" id="CHEBI:15378"/>
        <dbReference type="ChEBI" id="CHEBI:43474"/>
        <dbReference type="ChEBI" id="CHEBI:59884"/>
        <dbReference type="ChEBI" id="CHEBI:61314"/>
        <dbReference type="EC" id="3.6.1.73"/>
    </reaction>
</comment>
<evidence type="ECO:0000256" key="9">
    <source>
        <dbReference type="ARBA" id="ARBA00048781"/>
    </source>
</evidence>
<organism evidence="13 14">
    <name type="scientific">Bellilinea caldifistulae</name>
    <dbReference type="NCBI Taxonomy" id="360411"/>
    <lineage>
        <taxon>Bacteria</taxon>
        <taxon>Bacillati</taxon>
        <taxon>Chloroflexota</taxon>
        <taxon>Anaerolineae</taxon>
        <taxon>Anaerolineales</taxon>
        <taxon>Anaerolineaceae</taxon>
        <taxon>Bellilinea</taxon>
    </lineage>
</organism>
<evidence type="ECO:0000256" key="7">
    <source>
        <dbReference type="ARBA" id="ARBA00023211"/>
    </source>
</evidence>
<evidence type="ECO:0000256" key="3">
    <source>
        <dbReference type="ARBA" id="ARBA00022741"/>
    </source>
</evidence>
<accession>A0A0P6XGR1</accession>
<evidence type="ECO:0000313" key="13">
    <source>
        <dbReference type="EMBL" id="KPL78928.1"/>
    </source>
</evidence>
<dbReference type="Gene3D" id="3.90.950.10">
    <property type="match status" value="1"/>
</dbReference>
<dbReference type="NCBIfam" id="NF003459">
    <property type="entry name" value="PRK05074.1"/>
    <property type="match status" value="1"/>
</dbReference>
<dbReference type="STRING" id="360411.AC812_00565"/>
<dbReference type="AlphaFoldDB" id="A0A0P6XGR1"/>
<dbReference type="OrthoDB" id="164951at2"/>
<evidence type="ECO:0000256" key="1">
    <source>
        <dbReference type="ARBA" id="ARBA00001936"/>
    </source>
</evidence>
<dbReference type="HAMAP" id="MF_00648">
    <property type="entry name" value="Non_canon_purine_NTPase_YjjX"/>
    <property type="match status" value="1"/>
</dbReference>
<comment type="caution">
    <text evidence="11">Lacks conserved residue(s) required for the propagation of feature annotation.</text>
</comment>
<dbReference type="GO" id="GO:0103023">
    <property type="term" value="F:ITPase activity"/>
    <property type="evidence" value="ECO:0007669"/>
    <property type="project" value="UniProtKB-EC"/>
</dbReference>
<evidence type="ECO:0000256" key="11">
    <source>
        <dbReference type="HAMAP-Rule" id="MF_00648"/>
    </source>
</evidence>
<keyword evidence="5 11" id="KW-0460">Magnesium</keyword>
<evidence type="ECO:0000256" key="2">
    <source>
        <dbReference type="ARBA" id="ARBA00022723"/>
    </source>
</evidence>
<dbReference type="FunFam" id="3.90.950.10:FF:000002">
    <property type="entry name" value="Inosine/xanthosine triphosphatase"/>
    <property type="match status" value="1"/>
</dbReference>
<keyword evidence="4 11" id="KW-0378">Hydrolase</keyword>
<evidence type="ECO:0000256" key="8">
    <source>
        <dbReference type="ARBA" id="ARBA00048174"/>
    </source>
</evidence>
<comment type="caution">
    <text evidence="13">The sequence shown here is derived from an EMBL/GenBank/DDBJ whole genome shotgun (WGS) entry which is preliminary data.</text>
</comment>
<feature type="domain" description="Non-canonical purine NTP phosphatase/PRRC1" evidence="12">
    <location>
        <begin position="15"/>
        <end position="177"/>
    </location>
</feature>
<dbReference type="GO" id="GO:0000166">
    <property type="term" value="F:nucleotide binding"/>
    <property type="evidence" value="ECO:0007669"/>
    <property type="project" value="UniProtKB-KW"/>
</dbReference>
<keyword evidence="14" id="KW-1185">Reference proteome</keyword>
<evidence type="ECO:0000259" key="12">
    <source>
        <dbReference type="Pfam" id="PF01931"/>
    </source>
</evidence>
<evidence type="ECO:0000256" key="4">
    <source>
        <dbReference type="ARBA" id="ARBA00022801"/>
    </source>
</evidence>
<keyword evidence="7 11" id="KW-0464">Manganese</keyword>
<dbReference type="GO" id="GO:0009117">
    <property type="term" value="P:nucleotide metabolic process"/>
    <property type="evidence" value="ECO:0007669"/>
    <property type="project" value="UniProtKB-KW"/>
</dbReference>
<reference evidence="13 14" key="1">
    <citation type="submission" date="2015-07" db="EMBL/GenBank/DDBJ databases">
        <title>Draft genome of Bellilinea caldifistulae DSM 17877.</title>
        <authorList>
            <person name="Hemp J."/>
            <person name="Ward L.M."/>
            <person name="Pace L.A."/>
            <person name="Fischer W.W."/>
        </authorList>
    </citation>
    <scope>NUCLEOTIDE SEQUENCE [LARGE SCALE GENOMIC DNA]</scope>
    <source>
        <strain evidence="13 14">GOMI-1</strain>
    </source>
</reference>
<dbReference type="GO" id="GO:0046872">
    <property type="term" value="F:metal ion binding"/>
    <property type="evidence" value="ECO:0007669"/>
    <property type="project" value="UniProtKB-KW"/>
</dbReference>
<dbReference type="PANTHER" id="PTHR34699">
    <property type="match status" value="1"/>
</dbReference>
<name>A0A0P6XGR1_9CHLR</name>
<comment type="catalytic activity">
    <reaction evidence="8 11">
        <text>ITP + H2O = IDP + phosphate + H(+)</text>
        <dbReference type="Rhea" id="RHEA:28330"/>
        <dbReference type="ChEBI" id="CHEBI:15377"/>
        <dbReference type="ChEBI" id="CHEBI:15378"/>
        <dbReference type="ChEBI" id="CHEBI:43474"/>
        <dbReference type="ChEBI" id="CHEBI:58280"/>
        <dbReference type="ChEBI" id="CHEBI:61402"/>
        <dbReference type="EC" id="3.6.1.73"/>
    </reaction>
</comment>
<dbReference type="NCBIfam" id="TIGR00258">
    <property type="entry name" value="inosine/xanthosine triphosphatase"/>
    <property type="match status" value="1"/>
</dbReference>
<evidence type="ECO:0000256" key="10">
    <source>
        <dbReference type="ARBA" id="ARBA00060855"/>
    </source>
</evidence>
<comment type="function">
    <text evidence="11">Phosphatase that hydrolyzes non-canonical purine nucleotides such as XTP and ITP to their respective diphosphate derivatives. Probably excludes non-canonical purines from DNA/RNA precursor pool, thus preventing their incorporation into DNA/RNA and avoiding chromosomal lesions.</text>
</comment>
<keyword evidence="6 11" id="KW-0546">Nucleotide metabolism</keyword>
<comment type="subunit">
    <text evidence="11">Homodimer.</text>
</comment>
<gene>
    <name evidence="13" type="ORF">AC812_00565</name>
</gene>
<evidence type="ECO:0000313" key="14">
    <source>
        <dbReference type="Proteomes" id="UP000050514"/>
    </source>
</evidence>